<keyword evidence="5 9" id="KW-0547">Nucleotide-binding</keyword>
<dbReference type="Gene3D" id="3.40.50.300">
    <property type="entry name" value="P-loop containing nucleotide triphosphate hydrolases"/>
    <property type="match status" value="1"/>
</dbReference>
<keyword evidence="11" id="KW-1185">Reference proteome</keyword>
<evidence type="ECO:0000256" key="7">
    <source>
        <dbReference type="ARBA" id="ARBA00022840"/>
    </source>
</evidence>
<dbReference type="GO" id="GO:0046316">
    <property type="term" value="F:gluconokinase activity"/>
    <property type="evidence" value="ECO:0007669"/>
    <property type="project" value="UniProtKB-EC"/>
</dbReference>
<dbReference type="PANTHER" id="PTHR43442">
    <property type="entry name" value="GLUCONOKINASE-RELATED"/>
    <property type="match status" value="1"/>
</dbReference>
<evidence type="ECO:0000256" key="4">
    <source>
        <dbReference type="ARBA" id="ARBA00022679"/>
    </source>
</evidence>
<dbReference type="EMBL" id="CP119936">
    <property type="protein sequence ID" value="WFD03286.1"/>
    <property type="molecule type" value="Genomic_DNA"/>
</dbReference>
<dbReference type="AlphaFoldDB" id="A0AAF0E024"/>
<comment type="pathway">
    <text evidence="1 9">Carbohydrate acid metabolism; D-gluconate degradation.</text>
</comment>
<keyword evidence="6 9" id="KW-0418">Kinase</keyword>
<evidence type="ECO:0000256" key="8">
    <source>
        <dbReference type="ARBA" id="ARBA00048090"/>
    </source>
</evidence>
<dbReference type="PANTHER" id="PTHR43442:SF3">
    <property type="entry name" value="GLUCONOKINASE-RELATED"/>
    <property type="match status" value="1"/>
</dbReference>
<reference evidence="10" key="1">
    <citation type="submission" date="2023-03" db="EMBL/GenBank/DDBJ databases">
        <title>Mating type loci evolution in Malassezia.</title>
        <authorList>
            <person name="Coelho M.A."/>
        </authorList>
    </citation>
    <scope>NUCLEOTIDE SEQUENCE</scope>
    <source>
        <strain evidence="10">CBS 7876</strain>
    </source>
</reference>
<dbReference type="SUPFAM" id="SSF52540">
    <property type="entry name" value="P-loop containing nucleoside triphosphate hydrolases"/>
    <property type="match status" value="1"/>
</dbReference>
<evidence type="ECO:0000313" key="10">
    <source>
        <dbReference type="EMBL" id="WFD03286.1"/>
    </source>
</evidence>
<dbReference type="InterPro" id="IPR027417">
    <property type="entry name" value="P-loop_NTPase"/>
</dbReference>
<dbReference type="InterPro" id="IPR006001">
    <property type="entry name" value="Therm_gnt_kin"/>
</dbReference>
<dbReference type="EC" id="2.7.1.12" evidence="3 9"/>
<dbReference type="Pfam" id="PF13671">
    <property type="entry name" value="AAA_33"/>
    <property type="match status" value="1"/>
</dbReference>
<keyword evidence="4 9" id="KW-0808">Transferase</keyword>
<comment type="catalytic activity">
    <reaction evidence="8 9">
        <text>D-gluconate + ATP = 6-phospho-D-gluconate + ADP + H(+)</text>
        <dbReference type="Rhea" id="RHEA:19433"/>
        <dbReference type="ChEBI" id="CHEBI:15378"/>
        <dbReference type="ChEBI" id="CHEBI:18391"/>
        <dbReference type="ChEBI" id="CHEBI:30616"/>
        <dbReference type="ChEBI" id="CHEBI:58759"/>
        <dbReference type="ChEBI" id="CHEBI:456216"/>
        <dbReference type="EC" id="2.7.1.12"/>
    </reaction>
</comment>
<dbReference type="GO" id="GO:0005975">
    <property type="term" value="P:carbohydrate metabolic process"/>
    <property type="evidence" value="ECO:0007669"/>
    <property type="project" value="InterPro"/>
</dbReference>
<evidence type="ECO:0000256" key="1">
    <source>
        <dbReference type="ARBA" id="ARBA00004875"/>
    </source>
</evidence>
<sequence length="176" mass="18606">MAATCVVVMGVSGAGKSTVGVQLAEVLGAPFLDADEYHSAESIAKLASGTPLTDDDRWPWLARVAAAAREHAEAAAPTHTCVVACSALKVAYRDALRATRGVRFRFVYLRLAPALLAERLAQRAGHFMRAVMLSSQLETLEEPRADEAGACVVNIVADMPRAAVVRAVEHALQGLG</sequence>
<protein>
    <recommendedName>
        <fullName evidence="3 9">Gluconokinase</fullName>
        <ecNumber evidence="3 9">2.7.1.12</ecNumber>
    </recommendedName>
</protein>
<dbReference type="NCBIfam" id="TIGR01313">
    <property type="entry name" value="therm_gnt_kin"/>
    <property type="match status" value="1"/>
</dbReference>
<organism evidence="10 11">
    <name type="scientific">Malassezia obtusa</name>
    <dbReference type="NCBI Taxonomy" id="76774"/>
    <lineage>
        <taxon>Eukaryota</taxon>
        <taxon>Fungi</taxon>
        <taxon>Dikarya</taxon>
        <taxon>Basidiomycota</taxon>
        <taxon>Ustilaginomycotina</taxon>
        <taxon>Malasseziomycetes</taxon>
        <taxon>Malasseziales</taxon>
        <taxon>Malasseziaceae</taxon>
        <taxon>Malassezia</taxon>
    </lineage>
</organism>
<name>A0AAF0E024_9BASI</name>
<evidence type="ECO:0000256" key="3">
    <source>
        <dbReference type="ARBA" id="ARBA00012054"/>
    </source>
</evidence>
<evidence type="ECO:0000256" key="6">
    <source>
        <dbReference type="ARBA" id="ARBA00022777"/>
    </source>
</evidence>
<comment type="similarity">
    <text evidence="2 9">Belongs to the gluconokinase GntK/GntV family.</text>
</comment>
<evidence type="ECO:0000256" key="2">
    <source>
        <dbReference type="ARBA" id="ARBA00008420"/>
    </source>
</evidence>
<evidence type="ECO:0000313" key="11">
    <source>
        <dbReference type="Proteomes" id="UP001214603"/>
    </source>
</evidence>
<evidence type="ECO:0000256" key="9">
    <source>
        <dbReference type="RuleBase" id="RU363066"/>
    </source>
</evidence>
<proteinExistence type="inferred from homology"/>
<keyword evidence="7 9" id="KW-0067">ATP-binding</keyword>
<dbReference type="GO" id="GO:0005524">
    <property type="term" value="F:ATP binding"/>
    <property type="evidence" value="ECO:0007669"/>
    <property type="project" value="UniProtKB-KW"/>
</dbReference>
<dbReference type="CDD" id="cd02021">
    <property type="entry name" value="GntK"/>
    <property type="match status" value="1"/>
</dbReference>
<gene>
    <name evidence="10" type="ORF">MOBT1_001975</name>
</gene>
<dbReference type="Proteomes" id="UP001214603">
    <property type="component" value="Chromosome 3"/>
</dbReference>
<accession>A0AAF0E024</accession>
<evidence type="ECO:0000256" key="5">
    <source>
        <dbReference type="ARBA" id="ARBA00022741"/>
    </source>
</evidence>
<dbReference type="GO" id="GO:0005737">
    <property type="term" value="C:cytoplasm"/>
    <property type="evidence" value="ECO:0007669"/>
    <property type="project" value="TreeGrafter"/>
</dbReference>